<keyword evidence="1" id="KW-1133">Transmembrane helix</keyword>
<proteinExistence type="predicted"/>
<feature type="transmembrane region" description="Helical" evidence="1">
    <location>
        <begin position="193"/>
        <end position="215"/>
    </location>
</feature>
<organism evidence="2 3">
    <name type="scientific">Bradyrhizobium diazoefficiens</name>
    <dbReference type="NCBI Taxonomy" id="1355477"/>
    <lineage>
        <taxon>Bacteria</taxon>
        <taxon>Pseudomonadati</taxon>
        <taxon>Pseudomonadota</taxon>
        <taxon>Alphaproteobacteria</taxon>
        <taxon>Hyphomicrobiales</taxon>
        <taxon>Nitrobacteraceae</taxon>
        <taxon>Bradyrhizobium</taxon>
    </lineage>
</organism>
<dbReference type="AlphaFoldDB" id="A0A0E4BYJ3"/>
<keyword evidence="1" id="KW-0812">Transmembrane</keyword>
<feature type="transmembrane region" description="Helical" evidence="1">
    <location>
        <begin position="129"/>
        <end position="156"/>
    </location>
</feature>
<name>A0A0E4BYJ3_9BRAD</name>
<accession>A0A0E4BYJ3</accession>
<evidence type="ECO:0000313" key="3">
    <source>
        <dbReference type="Proteomes" id="UP000063308"/>
    </source>
</evidence>
<evidence type="ECO:0000313" key="2">
    <source>
        <dbReference type="EMBL" id="BAR63282.1"/>
    </source>
</evidence>
<keyword evidence="1" id="KW-0472">Membrane</keyword>
<gene>
    <name evidence="2" type="ORF">NK6_b_88</name>
</gene>
<geneLocation type="plasmid" evidence="3">
    <name>pNK6b DNA</name>
</geneLocation>
<keyword evidence="2" id="KW-0614">Plasmid</keyword>
<evidence type="ECO:0000256" key="1">
    <source>
        <dbReference type="SAM" id="Phobius"/>
    </source>
</evidence>
<protein>
    <submittedName>
        <fullName evidence="2">Putative type III secretion system effector protein</fullName>
    </submittedName>
</protein>
<sequence>MDRVNMRAFTSKTLPEVGTLPFSASAIGLSSNGRKTDANLLPQSVSGEPVASGAIPSLAAPRAFDAIDLLTKFLALKTKMTDGQLAAGIEDARHWGEQQRQLHEKISKSIIEAAKRSAEAKKSSGIMKFFGWLAVGLSVLAAVATGGTLAVMAAAVNVGVATLAETGVIDKMTAAIVKSLEKDGIEGGKARTLGMVITIGIIFAISVLTVGAGFANGTAGLRITALVPSISVKAVQIGQRVSTAALVGEAVASVGAAAASIANGVQQKEATDAQAETLEISSRIARLRQLQGDEMDFIRQLLLDRTMTTQKVAEAIESQSDANANLIRHFG</sequence>
<dbReference type="EMBL" id="AP014686">
    <property type="protein sequence ID" value="BAR63282.1"/>
    <property type="molecule type" value="Genomic_DNA"/>
</dbReference>
<reference evidence="2 3" key="1">
    <citation type="submission" date="2014-11" db="EMBL/GenBank/DDBJ databases">
        <title>Symbiosis island explosion on the genome of extra-slow-growing strains of soybean bradyrhizobia with massive insertion sequences.</title>
        <authorList>
            <person name="Iida T."/>
            <person name="Minamisawa K."/>
        </authorList>
    </citation>
    <scope>NUCLEOTIDE SEQUENCE [LARGE SCALE GENOMIC DNA]</scope>
    <source>
        <strain evidence="2 3">NK6</strain>
        <plasmid evidence="3">pNK6b DNA</plasmid>
    </source>
</reference>
<dbReference type="Proteomes" id="UP000063308">
    <property type="component" value="Plasmid pNK6b"/>
</dbReference>